<dbReference type="GO" id="GO:0016747">
    <property type="term" value="F:acyltransferase activity, transferring groups other than amino-acyl groups"/>
    <property type="evidence" value="ECO:0007669"/>
    <property type="project" value="InterPro"/>
</dbReference>
<gene>
    <name evidence="2" type="ORF">L288_14630</name>
</gene>
<proteinExistence type="predicted"/>
<feature type="domain" description="N-acetyltransferase" evidence="1">
    <location>
        <begin position="9"/>
        <end position="183"/>
    </location>
</feature>
<dbReference type="Gene3D" id="3.40.630.30">
    <property type="match status" value="1"/>
</dbReference>
<reference evidence="2 3" key="1">
    <citation type="journal article" date="2013" name="Genome Announc.">
        <title>Draft Genome Sequence of Sphingobium quisquiliarum Strain P25T, a Novel Hexachlorocyclohexane (HCH)-Degrading Bacterium Isolated from an HCH Dumpsite.</title>
        <authorList>
            <person name="Kumar Singh A."/>
            <person name="Sangwan N."/>
            <person name="Sharma A."/>
            <person name="Gupta V."/>
            <person name="Khurana J.P."/>
            <person name="Lal R."/>
        </authorList>
    </citation>
    <scope>NUCLEOTIDE SEQUENCE [LARGE SCALE GENOMIC DNA]</scope>
    <source>
        <strain evidence="2 3">P25</strain>
    </source>
</reference>
<dbReference type="AlphaFoldDB" id="T0GT73"/>
<dbReference type="Proteomes" id="UP000015525">
    <property type="component" value="Unassembled WGS sequence"/>
</dbReference>
<evidence type="ECO:0000313" key="3">
    <source>
        <dbReference type="Proteomes" id="UP000015525"/>
    </source>
</evidence>
<accession>T0GT73</accession>
<dbReference type="PROSITE" id="PS51186">
    <property type="entry name" value="GNAT"/>
    <property type="match status" value="1"/>
</dbReference>
<sequence>MERIGKDDMSLRALATLRMTVFRSWPYLYDGSMDYEADYLAEFLADEAAVLIVARVGDIPVGMATASPMAGQADAIRQPFLRAGRDLGAISYFGESVLLPQFRGQGIGHRFFDEREAAAREAGASLAVFCAVQRDSSHPARPPAARDLQPFWEGRGYRQTPDFSTAMSWKEVGQADESEHLMHFWQKHL</sequence>
<organism evidence="2 3">
    <name type="scientific">Sphingobium quisquiliarum P25</name>
    <dbReference type="NCBI Taxonomy" id="1329909"/>
    <lineage>
        <taxon>Bacteria</taxon>
        <taxon>Pseudomonadati</taxon>
        <taxon>Pseudomonadota</taxon>
        <taxon>Alphaproteobacteria</taxon>
        <taxon>Sphingomonadales</taxon>
        <taxon>Sphingomonadaceae</taxon>
        <taxon>Sphingobium</taxon>
    </lineage>
</organism>
<evidence type="ECO:0000313" key="2">
    <source>
        <dbReference type="EMBL" id="EQB03832.1"/>
    </source>
</evidence>
<dbReference type="SUPFAM" id="SSF55729">
    <property type="entry name" value="Acyl-CoA N-acyltransferases (Nat)"/>
    <property type="match status" value="1"/>
</dbReference>
<comment type="caution">
    <text evidence="2">The sequence shown here is derived from an EMBL/GenBank/DDBJ whole genome shotgun (WGS) entry which is preliminary data.</text>
</comment>
<protein>
    <recommendedName>
        <fullName evidence="1">N-acetyltransferase domain-containing protein</fullName>
    </recommendedName>
</protein>
<dbReference type="PATRIC" id="fig|1329909.3.peg.2816"/>
<evidence type="ECO:0000259" key="1">
    <source>
        <dbReference type="PROSITE" id="PS51186"/>
    </source>
</evidence>
<keyword evidence="3" id="KW-1185">Reference proteome</keyword>
<dbReference type="InterPro" id="IPR016181">
    <property type="entry name" value="Acyl_CoA_acyltransferase"/>
</dbReference>
<dbReference type="InterPro" id="IPR000182">
    <property type="entry name" value="GNAT_dom"/>
</dbReference>
<dbReference type="Pfam" id="PF00583">
    <property type="entry name" value="Acetyltransf_1"/>
    <property type="match status" value="1"/>
</dbReference>
<dbReference type="EMBL" id="ATHO01000131">
    <property type="protein sequence ID" value="EQB03832.1"/>
    <property type="molecule type" value="Genomic_DNA"/>
</dbReference>
<name>T0GT73_9SPHN</name>